<name>A0ABY5ZKR1_9BACT</name>
<gene>
    <name evidence="1" type="ORF">L9S41_12845</name>
</gene>
<reference evidence="1" key="1">
    <citation type="journal article" date="2022" name="Environ. Microbiol.">
        <title>Geoalkalibacter halelectricus SAP #1 sp. nov. possessing extracellular electron transfer and mineral#reducing capabilities from a haloalkaline environment.</title>
        <authorList>
            <person name="Yadav S."/>
            <person name="Singh R."/>
            <person name="Sundharam S.S."/>
            <person name="Chaudhary S."/>
            <person name="Krishnamurthi S."/>
            <person name="Patil S.A."/>
        </authorList>
    </citation>
    <scope>NUCLEOTIDE SEQUENCE</scope>
    <source>
        <strain evidence="1">SAP-1</strain>
    </source>
</reference>
<evidence type="ECO:0000313" key="2">
    <source>
        <dbReference type="Proteomes" id="UP001060414"/>
    </source>
</evidence>
<evidence type="ECO:0008006" key="3">
    <source>
        <dbReference type="Google" id="ProtNLM"/>
    </source>
</evidence>
<dbReference type="RefSeq" id="WP_260746916.1">
    <property type="nucleotide sequence ID" value="NZ_CP092109.1"/>
</dbReference>
<dbReference type="PANTHER" id="PTHR37421:SF1">
    <property type="entry name" value="UPF0260 PROTEIN YCGN"/>
    <property type="match status" value="1"/>
</dbReference>
<proteinExistence type="predicted"/>
<dbReference type="Proteomes" id="UP001060414">
    <property type="component" value="Chromosome"/>
</dbReference>
<dbReference type="PANTHER" id="PTHR37421">
    <property type="entry name" value="UPF0260 PROTEIN YCGN"/>
    <property type="match status" value="1"/>
</dbReference>
<keyword evidence="2" id="KW-1185">Reference proteome</keyword>
<sequence>MTEEQWENLCRRCGLCCFEKYIDGERVIHTSIACRHLDIVTRDCRVYAKRFSVGEGCVQLTPAVVEQVRWLPAECAYVRHVKKRRQG</sequence>
<dbReference type="EMBL" id="CP092109">
    <property type="protein sequence ID" value="UWZ78562.1"/>
    <property type="molecule type" value="Genomic_DNA"/>
</dbReference>
<dbReference type="InterPro" id="IPR008228">
    <property type="entry name" value="UCP006173"/>
</dbReference>
<protein>
    <recommendedName>
        <fullName evidence="3">YcgN family cysteine cluster protein</fullName>
    </recommendedName>
</protein>
<accession>A0ABY5ZKR1</accession>
<evidence type="ECO:0000313" key="1">
    <source>
        <dbReference type="EMBL" id="UWZ78562.1"/>
    </source>
</evidence>
<organism evidence="1 2">
    <name type="scientific">Geoalkalibacter halelectricus</name>
    <dbReference type="NCBI Taxonomy" id="2847045"/>
    <lineage>
        <taxon>Bacteria</taxon>
        <taxon>Pseudomonadati</taxon>
        <taxon>Thermodesulfobacteriota</taxon>
        <taxon>Desulfuromonadia</taxon>
        <taxon>Desulfuromonadales</taxon>
        <taxon>Geoalkalibacteraceae</taxon>
        <taxon>Geoalkalibacter</taxon>
    </lineage>
</organism>